<keyword evidence="6" id="KW-1185">Reference proteome</keyword>
<dbReference type="SUPFAM" id="SSF52540">
    <property type="entry name" value="P-loop containing nucleoside triphosphate hydrolases"/>
    <property type="match status" value="2"/>
</dbReference>
<dbReference type="InterPro" id="IPR003593">
    <property type="entry name" value="AAA+_ATPase"/>
</dbReference>
<reference evidence="5 6" key="1">
    <citation type="submission" date="2018-10" db="EMBL/GenBank/DDBJ databases">
        <authorList>
            <consortium name="IHU Genomes"/>
        </authorList>
    </citation>
    <scope>NUCLEOTIDE SEQUENCE [LARGE SCALE GENOMIC DNA]</scope>
    <source>
        <strain evidence="5 6">A1</strain>
    </source>
</reference>
<dbReference type="InterPro" id="IPR007209">
    <property type="entry name" value="RNaseL-inhib-like_metal-bd_dom"/>
</dbReference>
<dbReference type="PANTHER" id="PTHR19248">
    <property type="entry name" value="ATP-BINDING TRANSPORT PROTEIN-RELATED"/>
    <property type="match status" value="1"/>
</dbReference>
<dbReference type="Pfam" id="PF00037">
    <property type="entry name" value="Fer4"/>
    <property type="match status" value="1"/>
</dbReference>
<organism evidence="5 6">
    <name type="scientific">Yasminevirus sp. GU-2018</name>
    <dbReference type="NCBI Taxonomy" id="2420051"/>
    <lineage>
        <taxon>Viruses</taxon>
        <taxon>Varidnaviria</taxon>
        <taxon>Bamfordvirae</taxon>
        <taxon>Nucleocytoviricota</taxon>
        <taxon>Megaviricetes</taxon>
        <taxon>Imitervirales</taxon>
        <taxon>Mimiviridae</taxon>
        <taxon>Klosneuvirinae</taxon>
        <taxon>Yasminevirus</taxon>
        <taxon>Yasminevirus saudimassiliense</taxon>
    </lineage>
</organism>
<name>A0A5K0UBF6_9VIRU</name>
<dbReference type="InterPro" id="IPR013283">
    <property type="entry name" value="RLI1"/>
</dbReference>
<dbReference type="PROSITE" id="PS51379">
    <property type="entry name" value="4FE4S_FER_2"/>
    <property type="match status" value="1"/>
</dbReference>
<dbReference type="PROSITE" id="PS50893">
    <property type="entry name" value="ABC_TRANSPORTER_2"/>
    <property type="match status" value="2"/>
</dbReference>
<dbReference type="PROSITE" id="PS00198">
    <property type="entry name" value="4FE4S_FER_1"/>
    <property type="match status" value="1"/>
</dbReference>
<comment type="caution">
    <text evidence="5">The sequence shown here is derived from an EMBL/GenBank/DDBJ whole genome shotgun (WGS) entry which is preliminary data.</text>
</comment>
<proteinExistence type="predicted"/>
<dbReference type="Pfam" id="PF04068">
    <property type="entry name" value="Fer4_RLI"/>
    <property type="match status" value="1"/>
</dbReference>
<dbReference type="NCBIfam" id="NF009945">
    <property type="entry name" value="PRK13409.1"/>
    <property type="match status" value="1"/>
</dbReference>
<dbReference type="GO" id="GO:0016887">
    <property type="term" value="F:ATP hydrolysis activity"/>
    <property type="evidence" value="ECO:0007669"/>
    <property type="project" value="InterPro"/>
</dbReference>
<evidence type="ECO:0000259" key="3">
    <source>
        <dbReference type="PROSITE" id="PS50893"/>
    </source>
</evidence>
<dbReference type="SUPFAM" id="SSF54862">
    <property type="entry name" value="4Fe-4S ferredoxins"/>
    <property type="match status" value="1"/>
</dbReference>
<sequence length="617" mass="68236">MKSSISSAKGGNGRLAIVDYDRCKPTKCNKECIMRCPPNQSGKQCITLGDIEDLGGSVVTVQGKPTEPINKKRAIIANSMCIGCGLCVKACPFDAISIVNLPRELTVEKQLVSYGDNSFRVYMGPHIKKGNCMGIIGSNGLGKSTIIKVLSGDIKIDPVLKKKLLGGSEIYSYLSRLNEGKLKVSYKPQDISIYNRGKAGTQSVSTLLEKVPEDIQQSMDLQKLRDRKMNQLSGGETQRLLISLACSKEADSYLFDEPTAFLDIKQRIIASNLIQDLVERSYVVLVEHDLCIFDYISDYVMALYGEKGAFGVVSSLNSTFNGINNYLDGYLPTENVQFRDKPIKFKLSAPEDEILDRVEFKYGACKFGYNTDGRTDSFKLSIEPGTFSSSEVTLLVGENGTGKSTMIKILAGMIKVDNFDRPEMSVSIKEQEVYINVDTTVSDYIYKKIGNVLYNQEFKASTINPLGVDKMLDLTVKNLSGGQMQRVAIVVCLGTPADMYLLDEPSAYIDVEDRITVSKILRHFASFNKKAIFLVEHDIVMATNTCDKVVVFTGNPGVECTASAPVDLKTGINQFLSILGVTMRRCKYSGSGRPRINKRGSLRDREQKQVGQYYLIE</sequence>
<dbReference type="Pfam" id="PF00005">
    <property type="entry name" value="ABC_tran"/>
    <property type="match status" value="2"/>
</dbReference>
<dbReference type="Gene3D" id="3.40.50.300">
    <property type="entry name" value="P-loop containing nucleotide triphosphate hydrolases"/>
    <property type="match status" value="2"/>
</dbReference>
<dbReference type="InterPro" id="IPR027417">
    <property type="entry name" value="P-loop_NTPase"/>
</dbReference>
<dbReference type="GO" id="GO:0005524">
    <property type="term" value="F:ATP binding"/>
    <property type="evidence" value="ECO:0007669"/>
    <property type="project" value="UniProtKB-KW"/>
</dbReference>
<protein>
    <submittedName>
        <fullName evidence="5">68 kDa protein, putative</fullName>
    </submittedName>
</protein>
<dbReference type="EMBL" id="UPSH01000001">
    <property type="protein sequence ID" value="VBB18416.1"/>
    <property type="molecule type" value="Genomic_DNA"/>
</dbReference>
<dbReference type="InterPro" id="IPR017896">
    <property type="entry name" value="4Fe4S_Fe-S-bd"/>
</dbReference>
<evidence type="ECO:0000313" key="6">
    <source>
        <dbReference type="Proteomes" id="UP000594342"/>
    </source>
</evidence>
<evidence type="ECO:0000313" key="5">
    <source>
        <dbReference type="EMBL" id="VBB18416.1"/>
    </source>
</evidence>
<feature type="domain" description="4Fe-4S ferredoxin-type" evidence="4">
    <location>
        <begin position="72"/>
        <end position="101"/>
    </location>
</feature>
<evidence type="ECO:0000256" key="2">
    <source>
        <dbReference type="ARBA" id="ARBA00022840"/>
    </source>
</evidence>
<feature type="domain" description="ABC transporter" evidence="3">
    <location>
        <begin position="96"/>
        <end position="329"/>
    </location>
</feature>
<keyword evidence="1" id="KW-0547">Nucleotide-binding</keyword>
<dbReference type="SMART" id="SM00382">
    <property type="entry name" value="AAA"/>
    <property type="match status" value="2"/>
</dbReference>
<dbReference type="InterPro" id="IPR017900">
    <property type="entry name" value="4Fe4S_Fe_S_CS"/>
</dbReference>
<feature type="domain" description="ABC transporter" evidence="3">
    <location>
        <begin position="355"/>
        <end position="579"/>
    </location>
</feature>
<dbReference type="InterPro" id="IPR003439">
    <property type="entry name" value="ABC_transporter-like_ATP-bd"/>
</dbReference>
<evidence type="ECO:0000256" key="1">
    <source>
        <dbReference type="ARBA" id="ARBA00022741"/>
    </source>
</evidence>
<evidence type="ECO:0000259" key="4">
    <source>
        <dbReference type="PROSITE" id="PS51379"/>
    </source>
</evidence>
<dbReference type="Proteomes" id="UP000594342">
    <property type="component" value="Unassembled WGS sequence"/>
</dbReference>
<keyword evidence="2" id="KW-0067">ATP-binding</keyword>
<dbReference type="PROSITE" id="PS00211">
    <property type="entry name" value="ABC_TRANSPORTER_1"/>
    <property type="match status" value="1"/>
</dbReference>
<accession>A0A5K0UBF6</accession>
<dbReference type="InterPro" id="IPR017871">
    <property type="entry name" value="ABC_transporter-like_CS"/>
</dbReference>
<gene>
    <name evidence="5" type="ORF">YASMINEVIRUS_879</name>
</gene>